<reference evidence="2 3" key="1">
    <citation type="submission" date="2019-03" db="EMBL/GenBank/DDBJ databases">
        <title>Genomic analyses of the natural microbiome of Caenorhabditis elegans.</title>
        <authorList>
            <person name="Samuel B."/>
        </authorList>
    </citation>
    <scope>NUCLEOTIDE SEQUENCE [LARGE SCALE GENOMIC DNA]</scope>
    <source>
        <strain evidence="2 3">JUb18</strain>
    </source>
</reference>
<organism evidence="2 3">
    <name type="scientific">Leucobacter luti</name>
    <dbReference type="NCBI Taxonomy" id="340320"/>
    <lineage>
        <taxon>Bacteria</taxon>
        <taxon>Bacillati</taxon>
        <taxon>Actinomycetota</taxon>
        <taxon>Actinomycetes</taxon>
        <taxon>Micrococcales</taxon>
        <taxon>Microbacteriaceae</taxon>
        <taxon>Leucobacter</taxon>
    </lineage>
</organism>
<proteinExistence type="predicted"/>
<evidence type="ECO:0000259" key="1">
    <source>
        <dbReference type="Pfam" id="PF06889"/>
    </source>
</evidence>
<protein>
    <submittedName>
        <fullName evidence="2">Uncharacterized protein DUF1266</fullName>
    </submittedName>
</protein>
<sequence>MLNTSLPSDDCAHHTHIDFPIGTRDANLLALGLQQLSRSAQPWNDPTAAAMSEEQATAIREWWGFHSRADLAQVVTWLSTQRRRREHWQQLLALRDRAARANGGQRPCTAEWLSLIAQSGGTGLGDELDFVRSVAYFERSFGHADSVLYPTQATVTSFDGYALGQAAAIPIWGVGLGLISPDEALELVEQVNEIARTEFGSWQQFGCSYALGRAMHWSDGAAAAHHVHFAAEAVSSMESALDPARGGPWATLPWWV</sequence>
<dbReference type="Pfam" id="PF06889">
    <property type="entry name" value="DUF1266"/>
    <property type="match status" value="1"/>
</dbReference>
<dbReference type="RefSeq" id="WP_166644273.1">
    <property type="nucleotide sequence ID" value="NZ_SNYA01000003.1"/>
</dbReference>
<comment type="caution">
    <text evidence="2">The sequence shown here is derived from an EMBL/GenBank/DDBJ whole genome shotgun (WGS) entry which is preliminary data.</text>
</comment>
<dbReference type="AlphaFoldDB" id="A0A4R6S434"/>
<dbReference type="InterPro" id="IPR009677">
    <property type="entry name" value="DUF1266"/>
</dbReference>
<evidence type="ECO:0000313" key="2">
    <source>
        <dbReference type="EMBL" id="TDP93496.1"/>
    </source>
</evidence>
<evidence type="ECO:0000313" key="3">
    <source>
        <dbReference type="Proteomes" id="UP000295601"/>
    </source>
</evidence>
<name>A0A4R6S434_9MICO</name>
<dbReference type="Proteomes" id="UP000295601">
    <property type="component" value="Unassembled WGS sequence"/>
</dbReference>
<accession>A0A4R6S434</accession>
<keyword evidence="3" id="KW-1185">Reference proteome</keyword>
<dbReference type="EMBL" id="SNYA01000003">
    <property type="protein sequence ID" value="TDP93496.1"/>
    <property type="molecule type" value="Genomic_DNA"/>
</dbReference>
<feature type="domain" description="DUF1266" evidence="1">
    <location>
        <begin position="59"/>
        <end position="254"/>
    </location>
</feature>
<gene>
    <name evidence="2" type="ORF">EDF62_1477</name>
</gene>